<evidence type="ECO:0000256" key="1">
    <source>
        <dbReference type="SAM" id="Phobius"/>
    </source>
</evidence>
<dbReference type="RefSeq" id="WP_021431234.1">
    <property type="nucleotide sequence ID" value="NZ_CP032452.1"/>
</dbReference>
<keyword evidence="1" id="KW-1133">Transmembrane helix</keyword>
<reference evidence="2 3" key="1">
    <citation type="submission" date="2018-09" db="EMBL/GenBank/DDBJ databases">
        <title>A clostridial neurotoxin that targets Anopheles mosquitoes.</title>
        <authorList>
            <person name="Contreras E."/>
            <person name="Masuyer G."/>
            <person name="Qureshi N."/>
            <person name="Chawla S."/>
            <person name="Lim H.L."/>
            <person name="Chen J."/>
            <person name="Stenmark P."/>
            <person name="Gill S."/>
        </authorList>
    </citation>
    <scope>NUCLEOTIDE SEQUENCE [LARGE SCALE GENOMIC DNA]</scope>
    <source>
        <strain evidence="2 3">Cbm</strain>
    </source>
</reference>
<accession>A0A5P3XAE7</accession>
<dbReference type="Proteomes" id="UP000326961">
    <property type="component" value="Chromosome"/>
</dbReference>
<proteinExistence type="predicted"/>
<keyword evidence="1" id="KW-0472">Membrane</keyword>
<name>A0A5P3XAE7_PARBF</name>
<gene>
    <name evidence="2" type="ORF">D4A35_01625</name>
</gene>
<keyword evidence="1" id="KW-0812">Transmembrane</keyword>
<evidence type="ECO:0000313" key="3">
    <source>
        <dbReference type="Proteomes" id="UP000326961"/>
    </source>
</evidence>
<organism evidence="2 3">
    <name type="scientific">Paraclostridium bifermentans</name>
    <name type="common">Clostridium bifermentans</name>
    <dbReference type="NCBI Taxonomy" id="1490"/>
    <lineage>
        <taxon>Bacteria</taxon>
        <taxon>Bacillati</taxon>
        <taxon>Bacillota</taxon>
        <taxon>Clostridia</taxon>
        <taxon>Peptostreptococcales</taxon>
        <taxon>Peptostreptococcaceae</taxon>
        <taxon>Paraclostridium</taxon>
    </lineage>
</organism>
<dbReference type="PROSITE" id="PS51257">
    <property type="entry name" value="PROKAR_LIPOPROTEIN"/>
    <property type="match status" value="1"/>
</dbReference>
<feature type="transmembrane region" description="Helical" evidence="1">
    <location>
        <begin position="84"/>
        <end position="109"/>
    </location>
</feature>
<protein>
    <submittedName>
        <fullName evidence="2">Uncharacterized protein</fullName>
    </submittedName>
</protein>
<dbReference type="AlphaFoldDB" id="A0A5P3XAE7"/>
<feature type="transmembrane region" description="Helical" evidence="1">
    <location>
        <begin position="48"/>
        <end position="68"/>
    </location>
</feature>
<feature type="transmembrane region" description="Helical" evidence="1">
    <location>
        <begin position="6"/>
        <end position="27"/>
    </location>
</feature>
<dbReference type="EMBL" id="CP032452">
    <property type="protein sequence ID" value="QEZ67692.1"/>
    <property type="molecule type" value="Genomic_DNA"/>
</dbReference>
<evidence type="ECO:0000313" key="2">
    <source>
        <dbReference type="EMBL" id="QEZ67692.1"/>
    </source>
</evidence>
<sequence>MDKSFFNWYTQSLGGIIGLIACMCAYLNGDMAVYGNILHNIDSIGLGGLLASYTLIPLCIAITILGVFESFSKNENLPDINKTIVILTTLIGFIGSKLFFIIPAIFILFKYYSSFIGNRKELNTKVSQAVQVIENKKTIVKNEEANKNLMKTKIDMAVELLLKGADKKFICEITGLTIEELESIEQRIE</sequence>